<dbReference type="AlphaFoldDB" id="A0AAV7HJ33"/>
<protein>
    <recommendedName>
        <fullName evidence="3">ARM repeat superfamily protein</fullName>
    </recommendedName>
</protein>
<keyword evidence="2" id="KW-1185">Reference proteome</keyword>
<name>A0AAV7HJ33_DENCH</name>
<dbReference type="InterPro" id="IPR016024">
    <property type="entry name" value="ARM-type_fold"/>
</dbReference>
<proteinExistence type="predicted"/>
<organism evidence="1 2">
    <name type="scientific">Dendrobium chrysotoxum</name>
    <name type="common">Orchid</name>
    <dbReference type="NCBI Taxonomy" id="161865"/>
    <lineage>
        <taxon>Eukaryota</taxon>
        <taxon>Viridiplantae</taxon>
        <taxon>Streptophyta</taxon>
        <taxon>Embryophyta</taxon>
        <taxon>Tracheophyta</taxon>
        <taxon>Spermatophyta</taxon>
        <taxon>Magnoliopsida</taxon>
        <taxon>Liliopsida</taxon>
        <taxon>Asparagales</taxon>
        <taxon>Orchidaceae</taxon>
        <taxon>Epidendroideae</taxon>
        <taxon>Malaxideae</taxon>
        <taxon>Dendrobiinae</taxon>
        <taxon>Dendrobium</taxon>
    </lineage>
</organism>
<evidence type="ECO:0000313" key="2">
    <source>
        <dbReference type="Proteomes" id="UP000775213"/>
    </source>
</evidence>
<dbReference type="Proteomes" id="UP000775213">
    <property type="component" value="Unassembled WGS sequence"/>
</dbReference>
<evidence type="ECO:0000313" key="1">
    <source>
        <dbReference type="EMBL" id="KAH0468897.1"/>
    </source>
</evidence>
<dbReference type="PANTHER" id="PTHR47673">
    <property type="entry name" value="ARM REPEAT SUPERFAMILY PROTEIN"/>
    <property type="match status" value="1"/>
</dbReference>
<accession>A0AAV7HJ33</accession>
<dbReference type="EMBL" id="JAGFBR010000003">
    <property type="protein sequence ID" value="KAH0468897.1"/>
    <property type="molecule type" value="Genomic_DNA"/>
</dbReference>
<evidence type="ECO:0008006" key="3">
    <source>
        <dbReference type="Google" id="ProtNLM"/>
    </source>
</evidence>
<sequence length="278" mass="30863">MPRPSILQRYAPLWRSNIRRSPEVPDGLLLNKSSHLLTQATPSAPCSSQPGLPAPAETIGRRAFESFLPFTPYFRSLPMASSSAPFFTSLVFGRRIDNGVLSLRRYSTINERDDSALEEEVERKAGWLLKAIFIVTALGVASQFFPYMGDNLLQQSISLLHVKDPLFKRMGASRLRRFAIDDERRIKVAEMGGAQDLLIMLETAKDDKTRKEALKALLALSHSDAVAEILQQANAAAIVASAPDSSEFDEIGNCKSSLLKRFKVFEDNQSSSEVAFTR</sequence>
<dbReference type="Gene3D" id="1.25.10.10">
    <property type="entry name" value="Leucine-rich Repeat Variant"/>
    <property type="match status" value="1"/>
</dbReference>
<comment type="caution">
    <text evidence="1">The sequence shown here is derived from an EMBL/GenBank/DDBJ whole genome shotgun (WGS) entry which is preliminary data.</text>
</comment>
<dbReference type="SUPFAM" id="SSF48371">
    <property type="entry name" value="ARM repeat"/>
    <property type="match status" value="1"/>
</dbReference>
<dbReference type="InterPro" id="IPR011989">
    <property type="entry name" value="ARM-like"/>
</dbReference>
<gene>
    <name evidence="1" type="ORF">IEQ34_002129</name>
</gene>
<dbReference type="PANTHER" id="PTHR47673:SF1">
    <property type="entry name" value="ARM REPEAT SUPERFAMILY PROTEIN"/>
    <property type="match status" value="1"/>
</dbReference>
<reference evidence="1 2" key="1">
    <citation type="journal article" date="2021" name="Hortic Res">
        <title>Chromosome-scale assembly of the Dendrobium chrysotoxum genome enhances the understanding of orchid evolution.</title>
        <authorList>
            <person name="Zhang Y."/>
            <person name="Zhang G.Q."/>
            <person name="Zhang D."/>
            <person name="Liu X.D."/>
            <person name="Xu X.Y."/>
            <person name="Sun W.H."/>
            <person name="Yu X."/>
            <person name="Zhu X."/>
            <person name="Wang Z.W."/>
            <person name="Zhao X."/>
            <person name="Zhong W.Y."/>
            <person name="Chen H."/>
            <person name="Yin W.L."/>
            <person name="Huang T."/>
            <person name="Niu S.C."/>
            <person name="Liu Z.J."/>
        </authorList>
    </citation>
    <scope>NUCLEOTIDE SEQUENCE [LARGE SCALE GENOMIC DNA]</scope>
    <source>
        <strain evidence="1">Lindl</strain>
    </source>
</reference>